<keyword evidence="4" id="KW-0680">Restriction system</keyword>
<feature type="transmembrane region" description="Helical" evidence="5">
    <location>
        <begin position="12"/>
        <end position="32"/>
    </location>
</feature>
<accession>A0A1R3KQB6</accession>
<gene>
    <name evidence="6" type="ORF">COLO4_05664</name>
</gene>
<evidence type="ECO:0000256" key="5">
    <source>
        <dbReference type="SAM" id="Phobius"/>
    </source>
</evidence>
<reference evidence="7" key="1">
    <citation type="submission" date="2013-09" db="EMBL/GenBank/DDBJ databases">
        <title>Corchorus olitorius genome sequencing.</title>
        <authorList>
            <person name="Alam M."/>
            <person name="Haque M.S."/>
            <person name="Islam M.S."/>
            <person name="Emdad E.M."/>
            <person name="Islam M.M."/>
            <person name="Ahmed B."/>
            <person name="Halim A."/>
            <person name="Hossen Q.M.M."/>
            <person name="Hossain M.Z."/>
            <person name="Ahmed R."/>
            <person name="Khan M.M."/>
            <person name="Islam R."/>
            <person name="Rashid M.M."/>
            <person name="Khan S.A."/>
            <person name="Rahman M.S."/>
            <person name="Alam M."/>
            <person name="Yahiya A.S."/>
            <person name="Khan M.S."/>
            <person name="Azam M.S."/>
            <person name="Haque T."/>
            <person name="Lashkar M.Z.H."/>
            <person name="Akhand A.I."/>
            <person name="Morshed G."/>
            <person name="Roy S."/>
            <person name="Uddin K.S."/>
            <person name="Rabeya T."/>
            <person name="Hossain A.S."/>
            <person name="Chowdhury A."/>
            <person name="Snigdha A.R."/>
            <person name="Mortoza M.S."/>
            <person name="Matin S.A."/>
            <person name="Hoque S.M.E."/>
            <person name="Islam M.K."/>
            <person name="Roy D.K."/>
            <person name="Haider R."/>
            <person name="Moosa M.M."/>
            <person name="Elias S.M."/>
            <person name="Hasan A.M."/>
            <person name="Jahan S."/>
            <person name="Shafiuddin M."/>
            <person name="Mahmood N."/>
            <person name="Shommy N.S."/>
        </authorList>
    </citation>
    <scope>NUCLEOTIDE SEQUENCE [LARGE SCALE GENOMIC DNA]</scope>
    <source>
        <strain evidence="7">cv. O-4</strain>
    </source>
</reference>
<evidence type="ECO:0000313" key="7">
    <source>
        <dbReference type="Proteomes" id="UP000187203"/>
    </source>
</evidence>
<dbReference type="InterPro" id="IPR017985">
    <property type="entry name" value="MeTrfase_CN4_CS"/>
</dbReference>
<protein>
    <submittedName>
        <fullName evidence="6">Uncharacterized protein</fullName>
    </submittedName>
</protein>
<dbReference type="GO" id="GO:0015667">
    <property type="term" value="F:site-specific DNA-methyltransferase (cytosine-N4-specific) activity"/>
    <property type="evidence" value="ECO:0007669"/>
    <property type="project" value="InterPro"/>
</dbReference>
<keyword evidence="5" id="KW-0472">Membrane</keyword>
<evidence type="ECO:0000313" key="6">
    <source>
        <dbReference type="EMBL" id="OMP09244.1"/>
    </source>
</evidence>
<keyword evidence="5" id="KW-1133">Transmembrane helix</keyword>
<dbReference type="AlphaFoldDB" id="A0A1R3KQB6"/>
<proteinExistence type="predicted"/>
<comment type="caution">
    <text evidence="6">The sequence shown here is derived from an EMBL/GenBank/DDBJ whole genome shotgun (WGS) entry which is preliminary data.</text>
</comment>
<dbReference type="GO" id="GO:0009307">
    <property type="term" value="P:DNA restriction-modification system"/>
    <property type="evidence" value="ECO:0007669"/>
    <property type="project" value="UniProtKB-KW"/>
</dbReference>
<name>A0A1R3KQB6_9ROSI</name>
<organism evidence="6 7">
    <name type="scientific">Corchorus olitorius</name>
    <dbReference type="NCBI Taxonomy" id="93759"/>
    <lineage>
        <taxon>Eukaryota</taxon>
        <taxon>Viridiplantae</taxon>
        <taxon>Streptophyta</taxon>
        <taxon>Embryophyta</taxon>
        <taxon>Tracheophyta</taxon>
        <taxon>Spermatophyta</taxon>
        <taxon>Magnoliopsida</taxon>
        <taxon>eudicotyledons</taxon>
        <taxon>Gunneridae</taxon>
        <taxon>Pentapetalae</taxon>
        <taxon>rosids</taxon>
        <taxon>malvids</taxon>
        <taxon>Malvales</taxon>
        <taxon>Malvaceae</taxon>
        <taxon>Grewioideae</taxon>
        <taxon>Apeibeae</taxon>
        <taxon>Corchorus</taxon>
    </lineage>
</organism>
<keyword evidence="1" id="KW-0489">Methyltransferase</keyword>
<evidence type="ECO:0000256" key="1">
    <source>
        <dbReference type="ARBA" id="ARBA00022603"/>
    </source>
</evidence>
<keyword evidence="5" id="KW-0812">Transmembrane</keyword>
<keyword evidence="7" id="KW-1185">Reference proteome</keyword>
<keyword evidence="3" id="KW-0949">S-adenosyl-L-methionine</keyword>
<dbReference type="EMBL" id="AWUE01012403">
    <property type="protein sequence ID" value="OMP09244.1"/>
    <property type="molecule type" value="Genomic_DNA"/>
</dbReference>
<dbReference type="Proteomes" id="UP000187203">
    <property type="component" value="Unassembled WGS sequence"/>
</dbReference>
<keyword evidence="2" id="KW-0808">Transferase</keyword>
<evidence type="ECO:0000256" key="3">
    <source>
        <dbReference type="ARBA" id="ARBA00022691"/>
    </source>
</evidence>
<dbReference type="GO" id="GO:0003677">
    <property type="term" value="F:DNA binding"/>
    <property type="evidence" value="ECO:0007669"/>
    <property type="project" value="InterPro"/>
</dbReference>
<evidence type="ECO:0000256" key="2">
    <source>
        <dbReference type="ARBA" id="ARBA00022679"/>
    </source>
</evidence>
<sequence length="42" mass="4974">MPTSLPSLAADLFLFTSPPFRFNPLLQFYLLFQFKKMNKMEC</sequence>
<dbReference type="GO" id="GO:0032259">
    <property type="term" value="P:methylation"/>
    <property type="evidence" value="ECO:0007669"/>
    <property type="project" value="UniProtKB-KW"/>
</dbReference>
<dbReference type="PROSITE" id="PS00093">
    <property type="entry name" value="N4_MTASE"/>
    <property type="match status" value="1"/>
</dbReference>
<evidence type="ECO:0000256" key="4">
    <source>
        <dbReference type="ARBA" id="ARBA00022747"/>
    </source>
</evidence>